<gene>
    <name evidence="4" type="ORF">C9J01_10245</name>
</gene>
<dbReference type="Proteomes" id="UP000241346">
    <property type="component" value="Unassembled WGS sequence"/>
</dbReference>
<evidence type="ECO:0000256" key="2">
    <source>
        <dbReference type="SAM" id="Phobius"/>
    </source>
</evidence>
<feature type="transmembrane region" description="Helical" evidence="2">
    <location>
        <begin position="265"/>
        <end position="284"/>
    </location>
</feature>
<evidence type="ECO:0000313" key="5">
    <source>
        <dbReference type="Proteomes" id="UP000241346"/>
    </source>
</evidence>
<feature type="region of interest" description="Disordered" evidence="1">
    <location>
        <begin position="224"/>
        <end position="243"/>
    </location>
</feature>
<dbReference type="InterPro" id="IPR018306">
    <property type="entry name" value="Phage_T5_Orf172_DNA-bd"/>
</dbReference>
<keyword evidence="2" id="KW-1133">Transmembrane helix</keyword>
<dbReference type="EMBL" id="PYMB01000003">
    <property type="protein sequence ID" value="PSW13226.1"/>
    <property type="molecule type" value="Genomic_DNA"/>
</dbReference>
<organism evidence="4 5">
    <name type="scientific">Photobacterium rosenbergii</name>
    <dbReference type="NCBI Taxonomy" id="294936"/>
    <lineage>
        <taxon>Bacteria</taxon>
        <taxon>Pseudomonadati</taxon>
        <taxon>Pseudomonadota</taxon>
        <taxon>Gammaproteobacteria</taxon>
        <taxon>Vibrionales</taxon>
        <taxon>Vibrionaceae</taxon>
        <taxon>Photobacterium</taxon>
    </lineage>
</organism>
<dbReference type="Pfam" id="PF10544">
    <property type="entry name" value="T5orf172"/>
    <property type="match status" value="1"/>
</dbReference>
<feature type="compositionally biased region" description="Basic and acidic residues" evidence="1">
    <location>
        <begin position="224"/>
        <end position="233"/>
    </location>
</feature>
<evidence type="ECO:0000256" key="1">
    <source>
        <dbReference type="SAM" id="MobiDB-lite"/>
    </source>
</evidence>
<protein>
    <recommendedName>
        <fullName evidence="3">Bacteriophage T5 Orf172 DNA-binding domain-containing protein</fullName>
    </recommendedName>
</protein>
<comment type="caution">
    <text evidence="4">The sequence shown here is derived from an EMBL/GenBank/DDBJ whole genome shotgun (WGS) entry which is preliminary data.</text>
</comment>
<sequence>MSEFVYVLDTGTATQDTGAKIYKIGMTTNDPETRARQVSSATGSIMEQVVVHSIEVDEGEALAIEQKCHENFSEFRVNDRREYFSAPLKEIINYLDEFDQVGDDEVIDPREKVGDFYVDIIGRLHDASEGAKEFGFKDIRNEIKELARSVVEQYQLSGTEEITDFEDYLGRHGDFQVETMEKITAIRQKMLIKNQLDDIFNDDDFVDDLFEPLLKTTPVIRTYTEEERNEKPRTPPTEPSMEEVCAKVEAESIPALKEAKRQGEALGAGLVFLVAALFIISRIVGA</sequence>
<dbReference type="SMART" id="SM00974">
    <property type="entry name" value="T5orf172"/>
    <property type="match status" value="1"/>
</dbReference>
<reference evidence="4 5" key="1">
    <citation type="submission" date="2018-03" db="EMBL/GenBank/DDBJ databases">
        <title>Whole genome sequencing of Histamine producing bacteria.</title>
        <authorList>
            <person name="Butler K."/>
        </authorList>
    </citation>
    <scope>NUCLEOTIDE SEQUENCE [LARGE SCALE GENOMIC DNA]</scope>
    <source>
        <strain evidence="4 5">DSM 19138</strain>
    </source>
</reference>
<dbReference type="RefSeq" id="WP_107298051.1">
    <property type="nucleotide sequence ID" value="NZ_PYMB01000003.1"/>
</dbReference>
<name>A0A2T3NF73_9GAMM</name>
<feature type="domain" description="Bacteriophage T5 Orf172 DNA-binding" evidence="3">
    <location>
        <begin position="16"/>
        <end position="98"/>
    </location>
</feature>
<evidence type="ECO:0000313" key="4">
    <source>
        <dbReference type="EMBL" id="PSW13226.1"/>
    </source>
</evidence>
<keyword evidence="2" id="KW-0472">Membrane</keyword>
<keyword evidence="2" id="KW-0812">Transmembrane</keyword>
<accession>A0A2T3NF73</accession>
<proteinExistence type="predicted"/>
<dbReference type="AlphaFoldDB" id="A0A2T3NF73"/>
<evidence type="ECO:0000259" key="3">
    <source>
        <dbReference type="SMART" id="SM00974"/>
    </source>
</evidence>
<dbReference type="OrthoDB" id="8265034at2"/>